<dbReference type="EMBL" id="AP018829">
    <property type="protein sequence ID" value="BBF82698.1"/>
    <property type="molecule type" value="Genomic_DNA"/>
</dbReference>
<dbReference type="Proteomes" id="UP000278756">
    <property type="component" value="Plasmid pASEM-1"/>
</dbReference>
<dbReference type="OrthoDB" id="9770517at2"/>
<gene>
    <name evidence="3" type="ORF">EM6_3339</name>
</gene>
<comment type="similarity">
    <text evidence="1 2">Belongs to the outer membrane factor (OMF) (TC 1.B.17) family.</text>
</comment>
<evidence type="ECO:0000313" key="3">
    <source>
        <dbReference type="EMBL" id="BBF82698.1"/>
    </source>
</evidence>
<accession>A0A3G9GDE4</accession>
<sequence length="475" mass="50270">MSQRPFIAALFAVSALSGCAATPPSYTSKVVLPDQFLGESVRQSNLDSTPRRLQAWWTLFGDSQLDGYVATALQQNLDLAQAMARTQQARAGLSAATAALLPSANLSGQAAKATQSLETPLGQVLSASPGFDRHGESYELNLLANWEIDLSGGLQRSREAAKADYEASEAGIAATRLTIASAVVDTYIVIRGLQARLDVAERQVQTRRALLEKVEKLYAEGLTPEVQVRQASASVSEAEARIPALNVALDGAMNALDILLGTPAGTHRTELTPHRSLPAVVRIAPAGTPSELLRRRPDLIVAERHLTAAIARKDAATTEYYPKFSLGALLGGATSVSSGNLFSDRASQSAVTLGLRWRVFDFARIDAQIKQAKGDEAQALSAYRLAALRATEDVENAYSAAANQSTQDAVLAQGVADLERARSATEAAYQAGAVSQIEVLGAEDAALRARDARIQSMTGVSRASVAVFKSLGGDI</sequence>
<dbReference type="RefSeq" id="WP_126424321.1">
    <property type="nucleotide sequence ID" value="NZ_AP018829.1"/>
</dbReference>
<dbReference type="NCBIfam" id="TIGR01845">
    <property type="entry name" value="outer_NodT"/>
    <property type="match status" value="1"/>
</dbReference>
<dbReference type="PANTHER" id="PTHR30203:SF25">
    <property type="entry name" value="OUTER MEMBRANE PROTEIN-RELATED"/>
    <property type="match status" value="1"/>
</dbReference>
<evidence type="ECO:0000256" key="2">
    <source>
        <dbReference type="RuleBase" id="RU362097"/>
    </source>
</evidence>
<dbReference type="GO" id="GO:0015562">
    <property type="term" value="F:efflux transmembrane transporter activity"/>
    <property type="evidence" value="ECO:0007669"/>
    <property type="project" value="InterPro"/>
</dbReference>
<dbReference type="SUPFAM" id="SSF56954">
    <property type="entry name" value="Outer membrane efflux proteins (OEP)"/>
    <property type="match status" value="1"/>
</dbReference>
<proteinExistence type="inferred from homology"/>
<feature type="signal peptide" evidence="2">
    <location>
        <begin position="1"/>
        <end position="20"/>
    </location>
</feature>
<keyword evidence="2" id="KW-0564">Palmitate</keyword>
<dbReference type="InterPro" id="IPR010131">
    <property type="entry name" value="MdtP/NodT-like"/>
</dbReference>
<keyword evidence="3" id="KW-0614">Plasmid</keyword>
<dbReference type="Pfam" id="PF02321">
    <property type="entry name" value="OEP"/>
    <property type="match status" value="2"/>
</dbReference>
<reference evidence="4" key="2">
    <citation type="journal article" date="2017" name="Plant Physiol. Biochem.">
        <title>Differential oxidative and antioxidative response of duckweed Lemna minor toward plant growth promoting/inhibiting bacteria.</title>
        <authorList>
            <person name="Ishizawa H."/>
            <person name="Kuroda M."/>
            <person name="Morikawa M."/>
            <person name="Ike M."/>
        </authorList>
    </citation>
    <scope>NUCLEOTIDE SEQUENCE [LARGE SCALE GENOMIC DNA]</scope>
    <source>
        <strain evidence="4">M6</strain>
    </source>
</reference>
<protein>
    <submittedName>
        <fullName evidence="3">Outer membrane protein</fullName>
    </submittedName>
</protein>
<dbReference type="InterPro" id="IPR003423">
    <property type="entry name" value="OMP_efflux"/>
</dbReference>
<dbReference type="GO" id="GO:0005886">
    <property type="term" value="C:plasma membrane"/>
    <property type="evidence" value="ECO:0007669"/>
    <property type="project" value="UniProtKB-SubCell"/>
</dbReference>
<geneLocation type="plasmid" evidence="4">
    <name>pasem-1 dna</name>
</geneLocation>
<dbReference type="PROSITE" id="PS51257">
    <property type="entry name" value="PROKAR_LIPOPROTEIN"/>
    <property type="match status" value="1"/>
</dbReference>
<dbReference type="Gene3D" id="2.20.200.10">
    <property type="entry name" value="Outer membrane efflux proteins (OEP)"/>
    <property type="match status" value="1"/>
</dbReference>
<keyword evidence="2" id="KW-0732">Signal</keyword>
<evidence type="ECO:0000313" key="4">
    <source>
        <dbReference type="Proteomes" id="UP000278756"/>
    </source>
</evidence>
<keyword evidence="2" id="KW-0812">Transmembrane</keyword>
<evidence type="ECO:0000256" key="1">
    <source>
        <dbReference type="ARBA" id="ARBA00007613"/>
    </source>
</evidence>
<keyword evidence="2" id="KW-1134">Transmembrane beta strand</keyword>
<name>A0A3G9GDE4_9CAUL</name>
<dbReference type="AlphaFoldDB" id="A0A3G9GDE4"/>
<keyword evidence="2" id="KW-0472">Membrane</keyword>
<dbReference type="PANTHER" id="PTHR30203">
    <property type="entry name" value="OUTER MEMBRANE CATION EFFLUX PROTEIN"/>
    <property type="match status" value="1"/>
</dbReference>
<feature type="chain" id="PRO_5017848595" evidence="2">
    <location>
        <begin position="21"/>
        <end position="475"/>
    </location>
</feature>
<comment type="subcellular location">
    <subcellularLocation>
        <location evidence="2">Cell membrane</location>
        <topology evidence="2">Lipid-anchor</topology>
    </subcellularLocation>
</comment>
<keyword evidence="2" id="KW-0449">Lipoprotein</keyword>
<reference evidence="4" key="1">
    <citation type="journal article" date="2017" name="Biotechnol. Biofuels">
        <title>Evaluation of environmental bacterial communities as a factor affecting the growth of duckweed Lemna minor.</title>
        <authorList>
            <person name="Ishizawa H."/>
            <person name="Kuroda M."/>
            <person name="Morikawa M."/>
            <person name="Ike M."/>
        </authorList>
    </citation>
    <scope>NUCLEOTIDE SEQUENCE [LARGE SCALE GENOMIC DNA]</scope>
    <source>
        <strain evidence="4">M6</strain>
    </source>
</reference>
<dbReference type="Gene3D" id="1.20.1600.10">
    <property type="entry name" value="Outer membrane efflux proteins (OEP)"/>
    <property type="match status" value="1"/>
</dbReference>
<organism evidence="3 4">
    <name type="scientific">Asticcacaulis excentricus</name>
    <dbReference type="NCBI Taxonomy" id="78587"/>
    <lineage>
        <taxon>Bacteria</taxon>
        <taxon>Pseudomonadati</taxon>
        <taxon>Pseudomonadota</taxon>
        <taxon>Alphaproteobacteria</taxon>
        <taxon>Caulobacterales</taxon>
        <taxon>Caulobacteraceae</taxon>
        <taxon>Asticcacaulis</taxon>
    </lineage>
</organism>